<organism evidence="1 2">
    <name type="scientific">Teretinema zuelzerae</name>
    <dbReference type="NCBI Taxonomy" id="156"/>
    <lineage>
        <taxon>Bacteria</taxon>
        <taxon>Pseudomonadati</taxon>
        <taxon>Spirochaetota</taxon>
        <taxon>Spirochaetia</taxon>
        <taxon>Spirochaetales</taxon>
        <taxon>Treponemataceae</taxon>
        <taxon>Teretinema</taxon>
    </lineage>
</organism>
<dbReference type="Proteomes" id="UP001198163">
    <property type="component" value="Unassembled WGS sequence"/>
</dbReference>
<dbReference type="RefSeq" id="WP_230753805.1">
    <property type="nucleotide sequence ID" value="NZ_JAINWA010000001.1"/>
</dbReference>
<evidence type="ECO:0000313" key="2">
    <source>
        <dbReference type="Proteomes" id="UP001198163"/>
    </source>
</evidence>
<reference evidence="1" key="1">
    <citation type="submission" date="2021-08" db="EMBL/GenBank/DDBJ databases">
        <title>Comparative analyses of Brucepasteria parasyntrophica and Teretinema zuelzerae.</title>
        <authorList>
            <person name="Song Y."/>
            <person name="Brune A."/>
        </authorList>
    </citation>
    <scope>NUCLEOTIDE SEQUENCE</scope>
    <source>
        <strain evidence="1">DSM 1903</strain>
    </source>
</reference>
<sequence>MPKCPFFNDKMADKPATAGMMKKQYCQGDSSGCARHQVKVAAGSENVPADLYPSQTYRVKDVLAALGKG</sequence>
<dbReference type="EMBL" id="JAINWA010000001">
    <property type="protein sequence ID" value="MCD1654024.1"/>
    <property type="molecule type" value="Genomic_DNA"/>
</dbReference>
<gene>
    <name evidence="1" type="ORF">K7J14_04835</name>
</gene>
<keyword evidence="2" id="KW-1185">Reference proteome</keyword>
<dbReference type="AlphaFoldDB" id="A0AAE3EG46"/>
<accession>A0AAE3EG46</accession>
<evidence type="ECO:0000313" key="1">
    <source>
        <dbReference type="EMBL" id="MCD1654024.1"/>
    </source>
</evidence>
<comment type="caution">
    <text evidence="1">The sequence shown here is derived from an EMBL/GenBank/DDBJ whole genome shotgun (WGS) entry which is preliminary data.</text>
</comment>
<protein>
    <submittedName>
        <fullName evidence="1">Uncharacterized protein</fullName>
    </submittedName>
</protein>
<proteinExistence type="predicted"/>
<name>A0AAE3EG46_9SPIR</name>